<dbReference type="GO" id="GO:0016887">
    <property type="term" value="F:ATP hydrolysis activity"/>
    <property type="evidence" value="ECO:0007669"/>
    <property type="project" value="InterPro"/>
</dbReference>
<dbReference type="InterPro" id="IPR003439">
    <property type="entry name" value="ABC_transporter-like_ATP-bd"/>
</dbReference>
<dbReference type="GO" id="GO:0005524">
    <property type="term" value="F:ATP binding"/>
    <property type="evidence" value="ECO:0007669"/>
    <property type="project" value="InterPro"/>
</dbReference>
<accession>A0A163KQ95</accession>
<dbReference type="Pfam" id="PF00005">
    <property type="entry name" value="ABC_tran"/>
    <property type="match status" value="1"/>
</dbReference>
<evidence type="ECO:0000259" key="1">
    <source>
        <dbReference type="Pfam" id="PF00005"/>
    </source>
</evidence>
<keyword evidence="3" id="KW-1185">Reference proteome</keyword>
<feature type="domain" description="ABC transporter" evidence="1">
    <location>
        <begin position="60"/>
        <end position="99"/>
    </location>
</feature>
<dbReference type="Proteomes" id="UP000078561">
    <property type="component" value="Unassembled WGS sequence"/>
</dbReference>
<dbReference type="InParanoid" id="A0A163KQ95"/>
<dbReference type="STRING" id="4829.A0A163KQ95"/>
<gene>
    <name evidence="2" type="primary">ABSGL_00808.1 scaffold 958</name>
</gene>
<name>A0A163KQ95_ABSGL</name>
<proteinExistence type="predicted"/>
<dbReference type="PANTHER" id="PTHR19248">
    <property type="entry name" value="ATP-BINDING TRANSPORT PROTEIN-RELATED"/>
    <property type="match status" value="1"/>
</dbReference>
<sequence length="119" mass="12785">MSDKLTRIAIVSADKLNGPVLSIVWAASFVSKSKGPAKSRTFPNRSSANSFELHRLPVPRPGQVLGLVGTNGIGISTALKILSGKMKPNLGNFEIRNKNQVATTFSWALDPHLPPPLLE</sequence>
<evidence type="ECO:0000313" key="2">
    <source>
        <dbReference type="EMBL" id="SAL95479.1"/>
    </source>
</evidence>
<dbReference type="AlphaFoldDB" id="A0A163KQ95"/>
<dbReference type="EMBL" id="LT550334">
    <property type="protein sequence ID" value="SAL95479.1"/>
    <property type="molecule type" value="Genomic_DNA"/>
</dbReference>
<organism evidence="2">
    <name type="scientific">Absidia glauca</name>
    <name type="common">Pin mould</name>
    <dbReference type="NCBI Taxonomy" id="4829"/>
    <lineage>
        <taxon>Eukaryota</taxon>
        <taxon>Fungi</taxon>
        <taxon>Fungi incertae sedis</taxon>
        <taxon>Mucoromycota</taxon>
        <taxon>Mucoromycotina</taxon>
        <taxon>Mucoromycetes</taxon>
        <taxon>Mucorales</taxon>
        <taxon>Cunninghamellaceae</taxon>
        <taxon>Absidia</taxon>
    </lineage>
</organism>
<protein>
    <recommendedName>
        <fullName evidence="1">ABC transporter domain-containing protein</fullName>
    </recommendedName>
</protein>
<evidence type="ECO:0000313" key="3">
    <source>
        <dbReference type="Proteomes" id="UP000078561"/>
    </source>
</evidence>
<dbReference type="OrthoDB" id="6593433at2759"/>
<dbReference type="InterPro" id="IPR027417">
    <property type="entry name" value="P-loop_NTPase"/>
</dbReference>
<dbReference type="PRINTS" id="PR01868">
    <property type="entry name" value="ABCEFAMILY"/>
</dbReference>
<reference evidence="2" key="1">
    <citation type="submission" date="2016-04" db="EMBL/GenBank/DDBJ databases">
        <authorList>
            <person name="Evans L.H."/>
            <person name="Alamgir A."/>
            <person name="Owens N."/>
            <person name="Weber N.D."/>
            <person name="Virtaneva K."/>
            <person name="Barbian K."/>
            <person name="Babar A."/>
            <person name="Rosenke K."/>
        </authorList>
    </citation>
    <scope>NUCLEOTIDE SEQUENCE [LARGE SCALE GENOMIC DNA]</scope>
    <source>
        <strain evidence="2">CBS 101.48</strain>
    </source>
</reference>
<dbReference type="InterPro" id="IPR013283">
    <property type="entry name" value="RLI1"/>
</dbReference>
<dbReference type="SUPFAM" id="SSF52540">
    <property type="entry name" value="P-loop containing nucleoside triphosphate hydrolases"/>
    <property type="match status" value="1"/>
</dbReference>
<dbReference type="Gene3D" id="3.40.50.300">
    <property type="entry name" value="P-loop containing nucleotide triphosphate hydrolases"/>
    <property type="match status" value="1"/>
</dbReference>